<protein>
    <submittedName>
        <fullName evidence="2">Glucokinase</fullName>
    </submittedName>
</protein>
<gene>
    <name evidence="2" type="ORF">SAMN06265371_10318</name>
</gene>
<dbReference type="Gene3D" id="3.30.420.40">
    <property type="match status" value="2"/>
</dbReference>
<evidence type="ECO:0000256" key="1">
    <source>
        <dbReference type="ARBA" id="ARBA00006479"/>
    </source>
</evidence>
<dbReference type="RefSeq" id="WP_089380704.1">
    <property type="nucleotide sequence ID" value="NZ_FZNT01000003.1"/>
</dbReference>
<dbReference type="PANTHER" id="PTHR18964">
    <property type="entry name" value="ROK (REPRESSOR, ORF, KINASE) FAMILY"/>
    <property type="match status" value="1"/>
</dbReference>
<dbReference type="Pfam" id="PF00480">
    <property type="entry name" value="ROK"/>
    <property type="match status" value="1"/>
</dbReference>
<reference evidence="2 3" key="1">
    <citation type="submission" date="2017-06" db="EMBL/GenBank/DDBJ databases">
        <authorList>
            <person name="Kim H.J."/>
            <person name="Triplett B.A."/>
        </authorList>
    </citation>
    <scope>NUCLEOTIDE SEQUENCE [LARGE SCALE GENOMIC DNA]</scope>
    <source>
        <strain evidence="2 3">DSM 29150</strain>
    </source>
</reference>
<dbReference type="EMBL" id="FZNT01000003">
    <property type="protein sequence ID" value="SNR43592.1"/>
    <property type="molecule type" value="Genomic_DNA"/>
</dbReference>
<evidence type="ECO:0000313" key="2">
    <source>
        <dbReference type="EMBL" id="SNR43592.1"/>
    </source>
</evidence>
<dbReference type="AlphaFoldDB" id="A0A238WAK8"/>
<keyword evidence="2" id="KW-0418">Kinase</keyword>
<dbReference type="Proteomes" id="UP000198384">
    <property type="component" value="Unassembled WGS sequence"/>
</dbReference>
<dbReference type="OrthoDB" id="9810372at2"/>
<dbReference type="InterPro" id="IPR043129">
    <property type="entry name" value="ATPase_NBD"/>
</dbReference>
<comment type="similarity">
    <text evidence="1">Belongs to the ROK (NagC/XylR) family.</text>
</comment>
<dbReference type="PANTHER" id="PTHR18964:SF149">
    <property type="entry name" value="BIFUNCTIONAL UDP-N-ACETYLGLUCOSAMINE 2-EPIMERASE_N-ACETYLMANNOSAMINE KINASE"/>
    <property type="match status" value="1"/>
</dbReference>
<keyword evidence="2" id="KW-0808">Transferase</keyword>
<sequence length="369" mass="40131">MEYSIDKDQRIVMTLDAGGTNFVFSAIQGNKQIITPIRLYPNSEDLNKCLETIISGFEIVKKELKEAPVAISFAFPGPADYPNGIIGDLPNLPAFRGGVALGPMLEHHFEIPVFINNDGNLFAYGEALFGFLPEINKNLEEVNSSKRFKNLIGVTLGTGFGVGLVANNQLITGDNSNGGEAWLLRDVLSPDYHAEEHISREGIRRSFAKKTNIPLSDVGMPQEIHDIAIGKLEGDKQAAIATYNDFGTALGEALSIIITLFDGIVILGGGVSGAYDLFAPAMFEQMESNFKLHDGNSLHRLVPRVFNLEDAISKSRLLEGQQKELEIPGTNKKIAYDPFLRTGVGISKNSTSNIIGLGAYAFAINKLDE</sequence>
<evidence type="ECO:0000313" key="3">
    <source>
        <dbReference type="Proteomes" id="UP000198384"/>
    </source>
</evidence>
<keyword evidence="3" id="KW-1185">Reference proteome</keyword>
<dbReference type="GO" id="GO:0016301">
    <property type="term" value="F:kinase activity"/>
    <property type="evidence" value="ECO:0007669"/>
    <property type="project" value="UniProtKB-KW"/>
</dbReference>
<dbReference type="CDD" id="cd23763">
    <property type="entry name" value="ASKHA_ATPase_ROK"/>
    <property type="match status" value="1"/>
</dbReference>
<dbReference type="SUPFAM" id="SSF53067">
    <property type="entry name" value="Actin-like ATPase domain"/>
    <property type="match status" value="1"/>
</dbReference>
<name>A0A238WAK8_9FLAO</name>
<accession>A0A238WAK8</accession>
<organism evidence="2 3">
    <name type="scientific">Lutibacter agarilyticus</name>
    <dbReference type="NCBI Taxonomy" id="1109740"/>
    <lineage>
        <taxon>Bacteria</taxon>
        <taxon>Pseudomonadati</taxon>
        <taxon>Bacteroidota</taxon>
        <taxon>Flavobacteriia</taxon>
        <taxon>Flavobacteriales</taxon>
        <taxon>Flavobacteriaceae</taxon>
        <taxon>Lutibacter</taxon>
    </lineage>
</organism>
<proteinExistence type="inferred from homology"/>
<dbReference type="InterPro" id="IPR000600">
    <property type="entry name" value="ROK"/>
</dbReference>